<comment type="caution">
    <text evidence="1">The sequence shown here is derived from an EMBL/GenBank/DDBJ whole genome shotgun (WGS) entry which is preliminary data.</text>
</comment>
<dbReference type="InterPro" id="IPR008930">
    <property type="entry name" value="Terpenoid_cyclase/PrenylTrfase"/>
</dbReference>
<name>A0A3L9Y921_9FLAO</name>
<organism evidence="1 2">
    <name type="scientific">Ulvibacter antarcticus</name>
    <dbReference type="NCBI Taxonomy" id="442714"/>
    <lineage>
        <taxon>Bacteria</taxon>
        <taxon>Pseudomonadati</taxon>
        <taxon>Bacteroidota</taxon>
        <taxon>Flavobacteriia</taxon>
        <taxon>Flavobacteriales</taxon>
        <taxon>Flavobacteriaceae</taxon>
        <taxon>Ulvibacter</taxon>
    </lineage>
</organism>
<sequence length="440" mass="47491">MKTKLMLLGLPLLIIGALLTVFTSEGTLKNRSYDSAMVQRNLQPDDGCVFMTVMGEQSSSDFNVYKTDENLQLSVRDGLAWLRDAQLVNGGYGAGSHSAQHIKDPHSVKADPATTAMVATAFLRSGNTLQKGLYSKNLKDAVSYLLETVEGAAKDSPYITEVRGTQIQSKLGQNIDAVLTAQFLSNLLDRKLKGIDKKRVERCLDICVAKIQSGTDAEGKQGGAGWAGVLQSGLANSALESAQAVGAEVNDEVLKRARNYQKSNYDDKTGDVSTEDGAGVMLYAVSGSVRASAKEARKAEEAVNKAKSEGKLQKDAPVTVANLEKAGYSEEEAIAYGASYNVYQSAKQTAQRTDVLNGFGNNGGEEFLSFLQTGESLVVNKDKDWKKWYDDMSGRILKIQNGDGSWNGHHCITSPVFCTATSLLLLTVENDIEFLRKVGA</sequence>
<dbReference type="RefSeq" id="WP_121908609.1">
    <property type="nucleotide sequence ID" value="NZ_REFC01000015.1"/>
</dbReference>
<protein>
    <submittedName>
        <fullName evidence="1">Uncharacterized protein</fullName>
    </submittedName>
</protein>
<dbReference type="OrthoDB" id="1408612at2"/>
<dbReference type="Gene3D" id="1.50.10.20">
    <property type="match status" value="1"/>
</dbReference>
<dbReference type="SUPFAM" id="SSF48239">
    <property type="entry name" value="Terpenoid cyclases/Protein prenyltransferases"/>
    <property type="match status" value="1"/>
</dbReference>
<keyword evidence="2" id="KW-1185">Reference proteome</keyword>
<accession>A0A3L9Y921</accession>
<gene>
    <name evidence="1" type="ORF">BXY75_3078</name>
</gene>
<dbReference type="Proteomes" id="UP000271339">
    <property type="component" value="Unassembled WGS sequence"/>
</dbReference>
<proteinExistence type="predicted"/>
<evidence type="ECO:0000313" key="2">
    <source>
        <dbReference type="Proteomes" id="UP000271339"/>
    </source>
</evidence>
<reference evidence="1 2" key="1">
    <citation type="submission" date="2018-10" db="EMBL/GenBank/DDBJ databases">
        <title>Genomic Encyclopedia of Archaeal and Bacterial Type Strains, Phase II (KMG-II): from individual species to whole genera.</title>
        <authorList>
            <person name="Goeker M."/>
        </authorList>
    </citation>
    <scope>NUCLEOTIDE SEQUENCE [LARGE SCALE GENOMIC DNA]</scope>
    <source>
        <strain evidence="1 2">DSM 23424</strain>
    </source>
</reference>
<dbReference type="AlphaFoldDB" id="A0A3L9Y921"/>
<dbReference type="EMBL" id="REFC01000015">
    <property type="protein sequence ID" value="RMA57191.1"/>
    <property type="molecule type" value="Genomic_DNA"/>
</dbReference>
<evidence type="ECO:0000313" key="1">
    <source>
        <dbReference type="EMBL" id="RMA57191.1"/>
    </source>
</evidence>